<dbReference type="PANTHER" id="PTHR43215:SF14">
    <property type="entry name" value="RADIAL SPOKE HEAD 1 HOMOLOG"/>
    <property type="match status" value="1"/>
</dbReference>
<sequence>MSDTGSENGDKEEGPSIGIYEGDRNALKERHGKGKNTFPNGDTYEGQYANSKRSGQGVYKWKAGHRYIGNYQDNQRNGQGYFVYPDGSKYRGDFVAGKRHGSGVYAYANGDVYQGAWENDLKHGQGVYMYQNGSKARKSGNWVEGKLLGPGEIIYADHKIIGNFKSDDRMDMPVKIHFTKTNYTKTVHDPALVGMEAPAVL</sequence>
<evidence type="ECO:0000313" key="3">
    <source>
        <dbReference type="EMBL" id="KAL2920039.1"/>
    </source>
</evidence>
<keyword evidence="4" id="KW-1185">Reference proteome</keyword>
<reference evidence="3 4" key="1">
    <citation type="submission" date="2023-09" db="EMBL/GenBank/DDBJ databases">
        <title>Pangenome analysis of Batrachochytrium dendrobatidis and related Chytrids.</title>
        <authorList>
            <person name="Yacoub M.N."/>
            <person name="Stajich J.E."/>
            <person name="James T.Y."/>
        </authorList>
    </citation>
    <scope>NUCLEOTIDE SEQUENCE [LARGE SCALE GENOMIC DNA]</scope>
    <source>
        <strain evidence="3 4">JEL0888</strain>
    </source>
</reference>
<comment type="caution">
    <text evidence="3">The sequence shown here is derived from an EMBL/GenBank/DDBJ whole genome shotgun (WGS) entry which is preliminary data.</text>
</comment>
<dbReference type="PANTHER" id="PTHR43215">
    <property type="entry name" value="RADIAL SPOKE HEAD 1 HOMOLOG"/>
    <property type="match status" value="1"/>
</dbReference>
<accession>A0ABR4NKP9</accession>
<dbReference type="Pfam" id="PF02493">
    <property type="entry name" value="MORN"/>
    <property type="match status" value="6"/>
</dbReference>
<proteinExistence type="predicted"/>
<dbReference type="EMBL" id="JADGIZ020000001">
    <property type="protein sequence ID" value="KAL2920039.1"/>
    <property type="molecule type" value="Genomic_DNA"/>
</dbReference>
<organism evidence="3 4">
    <name type="scientific">Polyrhizophydium stewartii</name>
    <dbReference type="NCBI Taxonomy" id="2732419"/>
    <lineage>
        <taxon>Eukaryota</taxon>
        <taxon>Fungi</taxon>
        <taxon>Fungi incertae sedis</taxon>
        <taxon>Chytridiomycota</taxon>
        <taxon>Chytridiomycota incertae sedis</taxon>
        <taxon>Chytridiomycetes</taxon>
        <taxon>Rhizophydiales</taxon>
        <taxon>Rhizophydiales incertae sedis</taxon>
        <taxon>Polyrhizophydium</taxon>
    </lineage>
</organism>
<dbReference type="SUPFAM" id="SSF82185">
    <property type="entry name" value="Histone H3 K4-specific methyltransferase SET7/9 N-terminal domain"/>
    <property type="match status" value="1"/>
</dbReference>
<dbReference type="SMART" id="SM00698">
    <property type="entry name" value="MORN"/>
    <property type="match status" value="5"/>
</dbReference>
<feature type="region of interest" description="Disordered" evidence="2">
    <location>
        <begin position="1"/>
        <end position="49"/>
    </location>
</feature>
<gene>
    <name evidence="3" type="ORF">HK105_200105</name>
</gene>
<dbReference type="Proteomes" id="UP001527925">
    <property type="component" value="Unassembled WGS sequence"/>
</dbReference>
<protein>
    <submittedName>
        <fullName evidence="3">Uncharacterized protein</fullName>
    </submittedName>
</protein>
<dbReference type="InterPro" id="IPR003409">
    <property type="entry name" value="MORN"/>
</dbReference>
<evidence type="ECO:0000256" key="1">
    <source>
        <dbReference type="ARBA" id="ARBA00022737"/>
    </source>
</evidence>
<dbReference type="Gene3D" id="2.20.110.10">
    <property type="entry name" value="Histone H3 K4-specific methyltransferase SET7/9 N-terminal domain"/>
    <property type="match status" value="3"/>
</dbReference>
<keyword evidence="1" id="KW-0677">Repeat</keyword>
<name>A0ABR4NKP9_9FUNG</name>
<evidence type="ECO:0000313" key="4">
    <source>
        <dbReference type="Proteomes" id="UP001527925"/>
    </source>
</evidence>
<evidence type="ECO:0000256" key="2">
    <source>
        <dbReference type="SAM" id="MobiDB-lite"/>
    </source>
</evidence>